<dbReference type="Pfam" id="PF03413">
    <property type="entry name" value="PepSY"/>
    <property type="match status" value="1"/>
</dbReference>
<feature type="domain" description="PepSY" evidence="2">
    <location>
        <begin position="384"/>
        <end position="439"/>
    </location>
</feature>
<organism evidence="5 6">
    <name type="scientific">[Clostridium] ultunense Esp</name>
    <dbReference type="NCBI Taxonomy" id="1288971"/>
    <lineage>
        <taxon>Bacteria</taxon>
        <taxon>Bacillati</taxon>
        <taxon>Bacillota</taxon>
        <taxon>Tissierellia</taxon>
        <taxon>Tissierellales</taxon>
        <taxon>Tepidimicrobiaceae</taxon>
        <taxon>Schnuerera</taxon>
    </lineage>
</organism>
<dbReference type="NCBIfam" id="TIGR02889">
    <property type="entry name" value="spore_YpeB"/>
    <property type="match status" value="1"/>
</dbReference>
<proteinExistence type="predicted"/>
<dbReference type="Pfam" id="PF14620">
    <property type="entry name" value="YPEB_PepSY1-2"/>
    <property type="match status" value="1"/>
</dbReference>
<keyword evidence="1" id="KW-1133">Transmembrane helix</keyword>
<feature type="domain" description="Sporulation protein YpeB N-terminal" evidence="4">
    <location>
        <begin position="32"/>
        <end position="164"/>
    </location>
</feature>
<accession>A0A1M4PL52</accession>
<protein>
    <submittedName>
        <fullName evidence="5">Spore germination protein YpeB</fullName>
    </submittedName>
</protein>
<feature type="transmembrane region" description="Helical" evidence="1">
    <location>
        <begin position="7"/>
        <end position="26"/>
    </location>
</feature>
<keyword evidence="1" id="KW-0812">Transmembrane</keyword>
<evidence type="ECO:0000256" key="1">
    <source>
        <dbReference type="SAM" id="Phobius"/>
    </source>
</evidence>
<evidence type="ECO:0000313" key="6">
    <source>
        <dbReference type="Proteomes" id="UP000245423"/>
    </source>
</evidence>
<dbReference type="EMBL" id="LT669839">
    <property type="protein sequence ID" value="SHD76192.1"/>
    <property type="molecule type" value="Genomic_DNA"/>
</dbReference>
<dbReference type="InterPro" id="IPR048402">
    <property type="entry name" value="YpeB_N"/>
</dbReference>
<dbReference type="InterPro" id="IPR014239">
    <property type="entry name" value="YpeB_PepSY1-2"/>
</dbReference>
<keyword evidence="1" id="KW-0472">Membrane</keyword>
<keyword evidence="6" id="KW-1185">Reference proteome</keyword>
<sequence>MDRNRRWWIAPSILGLALIIALVWGYNEYTTKNELGVALENHYQRLFFDVKKHVENVQVNLSKAMLSKSRDQNVLLLSQIMNEAYFAQDKLGQMPITHAETAKTEKFLNQVADYSYYLIQTHLQGKPISNEQMASLANLQQNSATFNEELAKLQSELSDRNFLFGSLNARQNKKVQEGNEKVFQTSLTNIEKNMAKTPELIYDGPFADQMINRKPLGLENRSVSKNEAQKIAVEFFGANRVQDVTSFEEGKDSSEIRIPSYTFNLHPKNTSKELAVYMGVSKKGGHVLWMANPRPVPKGNLSIKDAQEKALNYLRQKGFENMEPNYYLRYDGTVLFNFVYKEQNVTIYPDLIKVKVALDNGEIVGFDASAYYLNHHNRKIEEPKITLEEARKEVRTDFDINSSRLALIPKGKNEVLCYEFKGSYKGADYIVYINALTGNEEQILQIIKNENGTLTF</sequence>
<feature type="domain" description="Sporulation protein YpeB PepSY1 and PepSY2" evidence="3">
    <location>
        <begin position="185"/>
        <end position="380"/>
    </location>
</feature>
<dbReference type="Proteomes" id="UP000245423">
    <property type="component" value="Chromosome 1"/>
</dbReference>
<evidence type="ECO:0000313" key="5">
    <source>
        <dbReference type="EMBL" id="SHD76192.1"/>
    </source>
</evidence>
<evidence type="ECO:0000259" key="2">
    <source>
        <dbReference type="Pfam" id="PF03413"/>
    </source>
</evidence>
<dbReference type="Pfam" id="PF20769">
    <property type="entry name" value="YPEB_N"/>
    <property type="match status" value="1"/>
</dbReference>
<dbReference type="RefSeq" id="WP_025640538.1">
    <property type="nucleotide sequence ID" value="NZ_LT669839.1"/>
</dbReference>
<reference evidence="5 6" key="1">
    <citation type="submission" date="2016-11" db="EMBL/GenBank/DDBJ databases">
        <authorList>
            <person name="Manzoor S."/>
        </authorList>
    </citation>
    <scope>NUCLEOTIDE SEQUENCE [LARGE SCALE GENOMIC DNA]</scope>
    <source>
        <strain evidence="5">Clostridium ultunense strain Esp</strain>
    </source>
</reference>
<dbReference type="OrthoDB" id="2372097at2"/>
<gene>
    <name evidence="5" type="ORF">CUESP1_0812</name>
</gene>
<dbReference type="GO" id="GO:0009847">
    <property type="term" value="P:spore germination"/>
    <property type="evidence" value="ECO:0007669"/>
    <property type="project" value="InterPro"/>
</dbReference>
<evidence type="ECO:0000259" key="4">
    <source>
        <dbReference type="Pfam" id="PF20769"/>
    </source>
</evidence>
<dbReference type="InterPro" id="IPR025711">
    <property type="entry name" value="PepSY"/>
</dbReference>
<dbReference type="AlphaFoldDB" id="A0A1M4PL52"/>
<name>A0A1M4PL52_9FIRM</name>
<evidence type="ECO:0000259" key="3">
    <source>
        <dbReference type="Pfam" id="PF14620"/>
    </source>
</evidence>